<name>A0A2T0JYW3_9ACTN</name>
<dbReference type="SUPFAM" id="SSF56112">
    <property type="entry name" value="Protein kinase-like (PK-like)"/>
    <property type="match status" value="1"/>
</dbReference>
<comment type="caution">
    <text evidence="2">The sequence shown here is derived from an EMBL/GenBank/DDBJ whole genome shotgun (WGS) entry which is preliminary data.</text>
</comment>
<keyword evidence="3" id="KW-1185">Reference proteome</keyword>
<proteinExistence type="predicted"/>
<organism evidence="2 3">
    <name type="scientific">Actinoplanes italicus</name>
    <dbReference type="NCBI Taxonomy" id="113567"/>
    <lineage>
        <taxon>Bacteria</taxon>
        <taxon>Bacillati</taxon>
        <taxon>Actinomycetota</taxon>
        <taxon>Actinomycetes</taxon>
        <taxon>Micromonosporales</taxon>
        <taxon>Micromonosporaceae</taxon>
        <taxon>Actinoplanes</taxon>
    </lineage>
</organism>
<dbReference type="Gene3D" id="1.10.510.10">
    <property type="entry name" value="Transferase(Phosphotransferase) domain 1"/>
    <property type="match status" value="1"/>
</dbReference>
<accession>A0A2T0JYW3</accession>
<dbReference type="GO" id="GO:0004672">
    <property type="term" value="F:protein kinase activity"/>
    <property type="evidence" value="ECO:0007669"/>
    <property type="project" value="InterPro"/>
</dbReference>
<dbReference type="Proteomes" id="UP000239415">
    <property type="component" value="Unassembled WGS sequence"/>
</dbReference>
<gene>
    <name evidence="2" type="ORF">CLV67_12451</name>
</gene>
<dbReference type="GO" id="GO:0005524">
    <property type="term" value="F:ATP binding"/>
    <property type="evidence" value="ECO:0007669"/>
    <property type="project" value="InterPro"/>
</dbReference>
<dbReference type="EMBL" id="PVMZ01000024">
    <property type="protein sequence ID" value="PRX13862.1"/>
    <property type="molecule type" value="Genomic_DNA"/>
</dbReference>
<feature type="domain" description="Protein kinase" evidence="1">
    <location>
        <begin position="1"/>
        <end position="261"/>
    </location>
</feature>
<dbReference type="AlphaFoldDB" id="A0A2T0JYW3"/>
<evidence type="ECO:0000313" key="2">
    <source>
        <dbReference type="EMBL" id="PRX13862.1"/>
    </source>
</evidence>
<dbReference type="PROSITE" id="PS50011">
    <property type="entry name" value="PROTEIN_KINASE_DOM"/>
    <property type="match status" value="1"/>
</dbReference>
<sequence length="261" mass="28467">MYSARREIRAGSEIFHLRGREETVASDRSYRVLRADARQASARSRDVRLTRLDVVRPGVCAEERRALLKTEARLHDTIPGLPRVLLRVDEASAFTFATAMPPGAELPELYGRPPYSRPALVAVLRGLPQVARTLEGFHAIGRAHRALRPEVLIASRDRLWLRDAGLAATAPAAGEGPAAYRAPEQELARAGPATDVHQLAAIVYHLVTGEAPCADPLPVARLRPEWAAALDEPLMAALHPVPGRRPDLRDLTHALSSATPD</sequence>
<dbReference type="InterPro" id="IPR000719">
    <property type="entry name" value="Prot_kinase_dom"/>
</dbReference>
<evidence type="ECO:0000313" key="3">
    <source>
        <dbReference type="Proteomes" id="UP000239415"/>
    </source>
</evidence>
<protein>
    <recommendedName>
        <fullName evidence="1">Protein kinase domain-containing protein</fullName>
    </recommendedName>
</protein>
<dbReference type="InterPro" id="IPR011009">
    <property type="entry name" value="Kinase-like_dom_sf"/>
</dbReference>
<evidence type="ECO:0000259" key="1">
    <source>
        <dbReference type="PROSITE" id="PS50011"/>
    </source>
</evidence>
<reference evidence="2 3" key="1">
    <citation type="submission" date="2018-03" db="EMBL/GenBank/DDBJ databases">
        <title>Genomic Encyclopedia of Archaeal and Bacterial Type Strains, Phase II (KMG-II): from individual species to whole genera.</title>
        <authorList>
            <person name="Goeker M."/>
        </authorList>
    </citation>
    <scope>NUCLEOTIDE SEQUENCE [LARGE SCALE GENOMIC DNA]</scope>
    <source>
        <strain evidence="2 3">DSM 43146</strain>
    </source>
</reference>